<dbReference type="GO" id="GO:0005634">
    <property type="term" value="C:nucleus"/>
    <property type="evidence" value="ECO:0007669"/>
    <property type="project" value="UniProtKB-SubCell"/>
</dbReference>
<keyword evidence="5" id="KW-0539">Nucleus</keyword>
<evidence type="ECO:0000256" key="1">
    <source>
        <dbReference type="ARBA" id="ARBA00004123"/>
    </source>
</evidence>
<dbReference type="PANTHER" id="PTHR31845:SF19">
    <property type="entry name" value="TRANSCRIPTION FACTOR DOMAIN-CONTAINING PROTEIN"/>
    <property type="match status" value="1"/>
</dbReference>
<protein>
    <submittedName>
        <fullName evidence="6">Unplaced genomic scaffold SPHSTscaffold_180, whole genome shotgun sequence</fullName>
    </submittedName>
</protein>
<gene>
    <name evidence="6" type="ORF">M422DRAFT_267701</name>
</gene>
<dbReference type="GO" id="GO:0000981">
    <property type="term" value="F:DNA-binding transcription factor activity, RNA polymerase II-specific"/>
    <property type="evidence" value="ECO:0007669"/>
    <property type="project" value="TreeGrafter"/>
</dbReference>
<reference evidence="6 7" key="1">
    <citation type="submission" date="2014-06" db="EMBL/GenBank/DDBJ databases">
        <title>Evolutionary Origins and Diversification of the Mycorrhizal Mutualists.</title>
        <authorList>
            <consortium name="DOE Joint Genome Institute"/>
            <consortium name="Mycorrhizal Genomics Consortium"/>
            <person name="Kohler A."/>
            <person name="Kuo A."/>
            <person name="Nagy L.G."/>
            <person name="Floudas D."/>
            <person name="Copeland A."/>
            <person name="Barry K.W."/>
            <person name="Cichocki N."/>
            <person name="Veneault-Fourrey C."/>
            <person name="LaButti K."/>
            <person name="Lindquist E.A."/>
            <person name="Lipzen A."/>
            <person name="Lundell T."/>
            <person name="Morin E."/>
            <person name="Murat C."/>
            <person name="Riley R."/>
            <person name="Ohm R."/>
            <person name="Sun H."/>
            <person name="Tunlid A."/>
            <person name="Henrissat B."/>
            <person name="Grigoriev I.V."/>
            <person name="Hibbett D.S."/>
            <person name="Martin F."/>
        </authorList>
    </citation>
    <scope>NUCLEOTIDE SEQUENCE [LARGE SCALE GENOMIC DNA]</scope>
    <source>
        <strain evidence="6 7">SS14</strain>
    </source>
</reference>
<keyword evidence="3" id="KW-0238">DNA-binding</keyword>
<comment type="subcellular location">
    <subcellularLocation>
        <location evidence="1">Nucleus</location>
    </subcellularLocation>
</comment>
<keyword evidence="4" id="KW-0804">Transcription</keyword>
<dbReference type="EMBL" id="KN837255">
    <property type="protein sequence ID" value="KIJ30760.1"/>
    <property type="molecule type" value="Genomic_DNA"/>
</dbReference>
<dbReference type="InterPro" id="IPR051089">
    <property type="entry name" value="prtT"/>
</dbReference>
<dbReference type="CDD" id="cd12148">
    <property type="entry name" value="fungal_TF_MHR"/>
    <property type="match status" value="1"/>
</dbReference>
<evidence type="ECO:0000313" key="7">
    <source>
        <dbReference type="Proteomes" id="UP000054279"/>
    </source>
</evidence>
<dbReference type="GO" id="GO:0000976">
    <property type="term" value="F:transcription cis-regulatory region binding"/>
    <property type="evidence" value="ECO:0007669"/>
    <property type="project" value="TreeGrafter"/>
</dbReference>
<evidence type="ECO:0000256" key="2">
    <source>
        <dbReference type="ARBA" id="ARBA00023015"/>
    </source>
</evidence>
<organism evidence="6 7">
    <name type="scientific">Sphaerobolus stellatus (strain SS14)</name>
    <dbReference type="NCBI Taxonomy" id="990650"/>
    <lineage>
        <taxon>Eukaryota</taxon>
        <taxon>Fungi</taxon>
        <taxon>Dikarya</taxon>
        <taxon>Basidiomycota</taxon>
        <taxon>Agaricomycotina</taxon>
        <taxon>Agaricomycetes</taxon>
        <taxon>Phallomycetidae</taxon>
        <taxon>Geastrales</taxon>
        <taxon>Sphaerobolaceae</taxon>
        <taxon>Sphaerobolus</taxon>
    </lineage>
</organism>
<evidence type="ECO:0000313" key="6">
    <source>
        <dbReference type="EMBL" id="KIJ30760.1"/>
    </source>
</evidence>
<accession>A0A0C9UZZ8</accession>
<dbReference type="AlphaFoldDB" id="A0A0C9UZZ8"/>
<evidence type="ECO:0000256" key="3">
    <source>
        <dbReference type="ARBA" id="ARBA00023125"/>
    </source>
</evidence>
<dbReference type="PANTHER" id="PTHR31845">
    <property type="entry name" value="FINGER DOMAIN PROTEIN, PUTATIVE-RELATED"/>
    <property type="match status" value="1"/>
</dbReference>
<dbReference type="OrthoDB" id="39175at2759"/>
<evidence type="ECO:0000256" key="4">
    <source>
        <dbReference type="ARBA" id="ARBA00023163"/>
    </source>
</evidence>
<evidence type="ECO:0000256" key="5">
    <source>
        <dbReference type="ARBA" id="ARBA00023242"/>
    </source>
</evidence>
<name>A0A0C9UZZ8_SPHS4</name>
<sequence length="283" mass="32127">MATDLQLYRSEYSYTSPDMPEIQARALLNRARAWLNCFCNDLSIATQLGKPPSLVFTSTTAGGANPIPFELKTWWRCSRFNLDQDFYLCANASLLEIISDFNDVSFSRGETNGMLHPDEIQGFVNRITAVEREWLDLFRQSFQKRHDLAIQWRDNTWPFLVAYAKLVVLSIGLRDTMELGTKENNPFREPCVEAAIGILTQVLDRMDPLDCVRYFPENYFIITGFAAAFLLNILHPKLSFLVKGRRQEIISVLQGLITLLGLSQELKVAYQAVSGLARSSGRA</sequence>
<keyword evidence="7" id="KW-1185">Reference proteome</keyword>
<keyword evidence="2" id="KW-0805">Transcription regulation</keyword>
<proteinExistence type="predicted"/>
<dbReference type="HOGENOM" id="CLU_984089_0_0_1"/>
<dbReference type="Proteomes" id="UP000054279">
    <property type="component" value="Unassembled WGS sequence"/>
</dbReference>